<reference evidence="2 3" key="1">
    <citation type="submission" date="2021-01" db="EMBL/GenBank/DDBJ databases">
        <title>Cercospora kikuchii MAFF 305040 whole genome shotgun sequence.</title>
        <authorList>
            <person name="Kashiwa T."/>
            <person name="Suzuki T."/>
        </authorList>
    </citation>
    <scope>NUCLEOTIDE SEQUENCE [LARGE SCALE GENOMIC DNA]</scope>
    <source>
        <strain evidence="2 3">MAFF 305040</strain>
    </source>
</reference>
<comment type="caution">
    <text evidence="2">The sequence shown here is derived from an EMBL/GenBank/DDBJ whole genome shotgun (WGS) entry which is preliminary data.</text>
</comment>
<evidence type="ECO:0000259" key="1">
    <source>
        <dbReference type="Pfam" id="PF03417"/>
    </source>
</evidence>
<dbReference type="EMBL" id="BOLY01000004">
    <property type="protein sequence ID" value="GIZ44463.1"/>
    <property type="molecule type" value="Genomic_DNA"/>
</dbReference>
<keyword evidence="3" id="KW-1185">Reference proteome</keyword>
<name>A0A9P3FEJ2_9PEZI</name>
<sequence length="363" mass="40060">MLQIHCSGSPREIGLTHGTLAKPLIHRTIAFYTSQFQASSKLSWPEVRVLAKEFIPNIRAQWPQYLEEMEGIAEGAGVEVEDVVACNVRTEITFGLWSDGCTALGWKVNRGEGKSWLAQNWDWDPRQGENLILVTIDVPGTKGTKIKMVTEAGIIGKIGLNSNGVGVCLNAIKARGVDKGRLPVHLGLRKVLESETREQAVGELEKVGIASACHVLISDAGGSVGLEWSAKGVKKVEMNGRGQVFHSNHFLEKHPDGVEDTDWLVDSRFRVKRIEELVKGVEERVGENEAGWEDVRGIFRDEENWPGAICRSAKGKSTSQTLFNIVMELRGKKAKVVIGRPTEGGEEIELSFEENSGRERARL</sequence>
<dbReference type="PANTHER" id="PTHR34180">
    <property type="entry name" value="PEPTIDASE C45"/>
    <property type="match status" value="1"/>
</dbReference>
<dbReference type="Pfam" id="PF03417">
    <property type="entry name" value="AAT"/>
    <property type="match status" value="1"/>
</dbReference>
<dbReference type="Gene3D" id="1.10.10.2120">
    <property type="match status" value="1"/>
</dbReference>
<dbReference type="PANTHER" id="PTHR34180:SF1">
    <property type="entry name" value="BETA-ALANYL-DOPAMINE_CARCININE HYDROLASE"/>
    <property type="match status" value="1"/>
</dbReference>
<dbReference type="InterPro" id="IPR005079">
    <property type="entry name" value="Peptidase_C45_hydrolase"/>
</dbReference>
<gene>
    <name evidence="2" type="ORF">CKM354_000766000</name>
</gene>
<dbReference type="NCBIfam" id="NF040521">
    <property type="entry name" value="C45_proenzyme"/>
    <property type="match status" value="1"/>
</dbReference>
<accession>A0A9P3FEJ2</accession>
<dbReference type="OrthoDB" id="189997at2759"/>
<evidence type="ECO:0000313" key="2">
    <source>
        <dbReference type="EMBL" id="GIZ44463.1"/>
    </source>
</evidence>
<feature type="domain" description="Peptidase C45 hydrolase" evidence="1">
    <location>
        <begin position="110"/>
        <end position="342"/>
    </location>
</feature>
<proteinExistence type="predicted"/>
<dbReference type="GeneID" id="68293235"/>
<dbReference type="AlphaFoldDB" id="A0A9P3FEJ2"/>
<dbReference type="RefSeq" id="XP_044658950.1">
    <property type="nucleotide sequence ID" value="XM_044803015.1"/>
</dbReference>
<dbReference type="InterPro" id="IPR047794">
    <property type="entry name" value="C45_proenzyme-like"/>
</dbReference>
<protein>
    <recommendedName>
        <fullName evidence="1">Peptidase C45 hydrolase domain-containing protein</fullName>
    </recommendedName>
</protein>
<organism evidence="2 3">
    <name type="scientific">Cercospora kikuchii</name>
    <dbReference type="NCBI Taxonomy" id="84275"/>
    <lineage>
        <taxon>Eukaryota</taxon>
        <taxon>Fungi</taxon>
        <taxon>Dikarya</taxon>
        <taxon>Ascomycota</taxon>
        <taxon>Pezizomycotina</taxon>
        <taxon>Dothideomycetes</taxon>
        <taxon>Dothideomycetidae</taxon>
        <taxon>Mycosphaerellales</taxon>
        <taxon>Mycosphaerellaceae</taxon>
        <taxon>Cercospora</taxon>
    </lineage>
</organism>
<dbReference type="InterPro" id="IPR047801">
    <property type="entry name" value="Peptidase_C45"/>
</dbReference>
<evidence type="ECO:0000313" key="3">
    <source>
        <dbReference type="Proteomes" id="UP000825890"/>
    </source>
</evidence>
<dbReference type="Proteomes" id="UP000825890">
    <property type="component" value="Unassembled WGS sequence"/>
</dbReference>
<dbReference type="Gene3D" id="3.60.60.10">
    <property type="entry name" value="Penicillin V Acylase, Chain A"/>
    <property type="match status" value="1"/>
</dbReference>